<evidence type="ECO:0000313" key="3">
    <source>
        <dbReference type="Proteomes" id="UP000002195"/>
    </source>
</evidence>
<evidence type="ECO:0000313" key="2">
    <source>
        <dbReference type="EMBL" id="EAL63253.1"/>
    </source>
</evidence>
<dbReference type="VEuPathDB" id="AmoebaDB:DDB_G0288455"/>
<comment type="caution">
    <text evidence="2">The sequence shown here is derived from an EMBL/GenBank/DDBJ whole genome shotgun (WGS) entry which is preliminary data.</text>
</comment>
<dbReference type="STRING" id="44689.Q54IX8"/>
<dbReference type="PaxDb" id="44689-DDB0219338"/>
<protein>
    <submittedName>
        <fullName evidence="2">Uncharacterized protein</fullName>
    </submittedName>
</protein>
<keyword evidence="1" id="KW-0472">Membrane</keyword>
<dbReference type="GeneID" id="8626630"/>
<dbReference type="Proteomes" id="UP000002195">
    <property type="component" value="Unassembled WGS sequence"/>
</dbReference>
<gene>
    <name evidence="2" type="ORF">DDB_G0288455</name>
</gene>
<evidence type="ECO:0000256" key="1">
    <source>
        <dbReference type="SAM" id="Phobius"/>
    </source>
</evidence>
<dbReference type="HOGENOM" id="CLU_505727_0_0_1"/>
<feature type="transmembrane region" description="Helical" evidence="1">
    <location>
        <begin position="500"/>
        <end position="523"/>
    </location>
</feature>
<keyword evidence="1" id="KW-1133">Transmembrane helix</keyword>
<dbReference type="RefSeq" id="XP_636752.1">
    <property type="nucleotide sequence ID" value="XM_631660.1"/>
</dbReference>
<keyword evidence="1" id="KW-0812">Transmembrane</keyword>
<organism evidence="2 3">
    <name type="scientific">Dictyostelium discoideum</name>
    <name type="common">Social amoeba</name>
    <dbReference type="NCBI Taxonomy" id="44689"/>
    <lineage>
        <taxon>Eukaryota</taxon>
        <taxon>Amoebozoa</taxon>
        <taxon>Evosea</taxon>
        <taxon>Eumycetozoa</taxon>
        <taxon>Dictyostelia</taxon>
        <taxon>Dictyosteliales</taxon>
        <taxon>Dictyosteliaceae</taxon>
        <taxon>Dictyostelium</taxon>
    </lineage>
</organism>
<dbReference type="InParanoid" id="Q54IX8"/>
<proteinExistence type="predicted"/>
<reference evidence="2 3" key="1">
    <citation type="journal article" date="2005" name="Nature">
        <title>The genome of the social amoeba Dictyostelium discoideum.</title>
        <authorList>
            <consortium name="The Dictyostelium discoideum Sequencing Consortium"/>
            <person name="Eichinger L."/>
            <person name="Pachebat J.A."/>
            <person name="Glockner G."/>
            <person name="Rajandream M.A."/>
            <person name="Sucgang R."/>
            <person name="Berriman M."/>
            <person name="Song J."/>
            <person name="Olsen R."/>
            <person name="Szafranski K."/>
            <person name="Xu Q."/>
            <person name="Tunggal B."/>
            <person name="Kummerfeld S."/>
            <person name="Madera M."/>
            <person name="Konfortov B.A."/>
            <person name="Rivero F."/>
            <person name="Bankier A.T."/>
            <person name="Lehmann R."/>
            <person name="Hamlin N."/>
            <person name="Davies R."/>
            <person name="Gaudet P."/>
            <person name="Fey P."/>
            <person name="Pilcher K."/>
            <person name="Chen G."/>
            <person name="Saunders D."/>
            <person name="Sodergren E."/>
            <person name="Davis P."/>
            <person name="Kerhornou A."/>
            <person name="Nie X."/>
            <person name="Hall N."/>
            <person name="Anjard C."/>
            <person name="Hemphill L."/>
            <person name="Bason N."/>
            <person name="Farbrother P."/>
            <person name="Desany B."/>
            <person name="Just E."/>
            <person name="Morio T."/>
            <person name="Rost R."/>
            <person name="Churcher C."/>
            <person name="Cooper J."/>
            <person name="Haydock S."/>
            <person name="van Driessche N."/>
            <person name="Cronin A."/>
            <person name="Goodhead I."/>
            <person name="Muzny D."/>
            <person name="Mourier T."/>
            <person name="Pain A."/>
            <person name="Lu M."/>
            <person name="Harper D."/>
            <person name="Lindsay R."/>
            <person name="Hauser H."/>
            <person name="James K."/>
            <person name="Quiles M."/>
            <person name="Madan Babu M."/>
            <person name="Saito T."/>
            <person name="Buchrieser C."/>
            <person name="Wardroper A."/>
            <person name="Felder M."/>
            <person name="Thangavelu M."/>
            <person name="Johnson D."/>
            <person name="Knights A."/>
            <person name="Loulseged H."/>
            <person name="Mungall K."/>
            <person name="Oliver K."/>
            <person name="Price C."/>
            <person name="Quail M.A."/>
            <person name="Urushihara H."/>
            <person name="Hernandez J."/>
            <person name="Rabbinowitsch E."/>
            <person name="Steffen D."/>
            <person name="Sanders M."/>
            <person name="Ma J."/>
            <person name="Kohara Y."/>
            <person name="Sharp S."/>
            <person name="Simmonds M."/>
            <person name="Spiegler S."/>
            <person name="Tivey A."/>
            <person name="Sugano S."/>
            <person name="White B."/>
            <person name="Walker D."/>
            <person name="Woodward J."/>
            <person name="Winckler T."/>
            <person name="Tanaka Y."/>
            <person name="Shaulsky G."/>
            <person name="Schleicher M."/>
            <person name="Weinstock G."/>
            <person name="Rosenthal A."/>
            <person name="Cox E.C."/>
            <person name="Chisholm R.L."/>
            <person name="Gibbs R."/>
            <person name="Loomis W.F."/>
            <person name="Platzer M."/>
            <person name="Kay R.R."/>
            <person name="Williams J."/>
            <person name="Dear P.H."/>
            <person name="Noegel A.A."/>
            <person name="Barrell B."/>
            <person name="Kuspa A."/>
        </authorList>
    </citation>
    <scope>NUCLEOTIDE SEQUENCE [LARGE SCALE GENOMIC DNA]</scope>
    <source>
        <strain evidence="2 3">AX4</strain>
    </source>
</reference>
<dbReference type="KEGG" id="ddi:DDB_G0288455"/>
<sequence length="539" mass="61068">MFYPTGMGNLTIYNKDTKEVIGQRVEDLDYNPTSGNFSFYFGSLMRYCYLKPNVFTFHIELPEPVVTLRITCKFQDIGGMSSGKTQIDSSEHIYKIFINGDELLYSPDLILSLPYGYSNLTFIFEGICQPQTYIHFVDSNDDFANNDLQNYYPNSEHWYLKLPSGFYKITIEKLNEDGLSCLGSSIILIPTNLEVPNVSYTIINKPICNEDYNGSISFEYVTFRDQTTMAIGNVFYYGYKTMFENGMVIGFNPGHYVFSIASGSCSWAVPVTIPVEPISYTYETLWYYRSDFCSIEFGYQFNFDNYMEANVRVPFFKEGSYCKGLLSGSTRESLNVSFIIKNVCQFTFPVYIDESIFQLDLSYTIARTPVCDTGVLLPLLNSEERKRITTDYCRRWFTKLSVDIGISIFSLNISSNPYQSVIIPSILNSTYSSDLLFNYNITTPSNLSMQFIKSGVLTIDSLKESGQYNLTVSDSHCIQTHKFSINQCQLDNGDDGSTNMGLAIGLPIGLVAAGATATGVFFYKTCWINKNQRTTSRGT</sequence>
<dbReference type="PANTHER" id="PTHR23524:SF1">
    <property type="entry name" value="MRH DOMAIN-CONTAINING PROTEIN-RELATED"/>
    <property type="match status" value="1"/>
</dbReference>
<keyword evidence="3" id="KW-1185">Reference proteome</keyword>
<name>Q54IX8_DICDI</name>
<dbReference type="EMBL" id="AAFI02000111">
    <property type="protein sequence ID" value="EAL63253.1"/>
    <property type="molecule type" value="Genomic_DNA"/>
</dbReference>
<accession>Q54IX8</accession>
<dbReference type="PANTHER" id="PTHR23524">
    <property type="entry name" value="TRANSPORTER, PUTATIVE (AFU_ORTHOLOGUE AFUA_8G04850)-RELATED"/>
    <property type="match status" value="1"/>
</dbReference>
<dbReference type="AlphaFoldDB" id="Q54IX8"/>